<dbReference type="AlphaFoldDB" id="A0A7G3UW07"/>
<reference evidence="3 4" key="1">
    <citation type="journal article" date="2012" name="J. Bacteriol.">
        <title>Draft genome of Streptomyces tsukubaensis NRRL 18488, the producer of the clinically important immunosuppressant tacrolimus (FK506).</title>
        <authorList>
            <person name="Barreiro C."/>
            <person name="Prieto C."/>
            <person name="Sola-Landa A."/>
            <person name="Solera E."/>
            <person name="Martinez-Castro M."/>
            <person name="Perez-Redondo R."/>
            <person name="Garcia-Estrada C."/>
            <person name="Aparicio J.F."/>
            <person name="Fernandez-Martinez L.T."/>
            <person name="Santos-Aberturas J."/>
            <person name="Salehi-Najafabadi Z."/>
            <person name="Rodriguez-Garcia A."/>
            <person name="Tauch A."/>
            <person name="Martin J.F."/>
        </authorList>
    </citation>
    <scope>NUCLEOTIDE SEQUENCE [LARGE SCALE GENOMIC DNA]</scope>
    <source>
        <strain evidence="4">DSM 42081 / NBRC 108919 / NRRL 18488 / 9993</strain>
    </source>
</reference>
<evidence type="ECO:0000313" key="3">
    <source>
        <dbReference type="EMBL" id="QKM72032.1"/>
    </source>
</evidence>
<dbReference type="EMBL" id="CP029159">
    <property type="protein sequence ID" value="QKM72032.1"/>
    <property type="molecule type" value="Genomic_DNA"/>
</dbReference>
<dbReference type="Proteomes" id="UP000005940">
    <property type="component" value="Chromosome"/>
</dbReference>
<dbReference type="InterPro" id="IPR046151">
    <property type="entry name" value="DUF6153"/>
</dbReference>
<accession>A0A7G3UW07</accession>
<proteinExistence type="predicted"/>
<feature type="transmembrane region" description="Helical" evidence="2">
    <location>
        <begin position="88"/>
        <end position="109"/>
    </location>
</feature>
<keyword evidence="2" id="KW-0812">Transmembrane</keyword>
<evidence type="ECO:0000256" key="2">
    <source>
        <dbReference type="SAM" id="Phobius"/>
    </source>
</evidence>
<sequence length="145" mass="14744">MRAGRTIRAAGAWGQLLLVVLALGVFAMHTVGHPDSGSGTSRTDATAAAAGPVHGPPVAQPDPAAAPDRPHDGHGGSTAPDPGMSMDMLALCVAVLGSVLLAALLRAALGRRTERPVRLRGLLVAPRRGPPPRAPDLATLSILRI</sequence>
<evidence type="ECO:0000256" key="1">
    <source>
        <dbReference type="SAM" id="MobiDB-lite"/>
    </source>
</evidence>
<name>A0A7G3UW07_STRT9</name>
<dbReference type="Pfam" id="PF19650">
    <property type="entry name" value="DUF6153"/>
    <property type="match status" value="1"/>
</dbReference>
<protein>
    <submittedName>
        <fullName evidence="3">Uncharacterized protein</fullName>
    </submittedName>
</protein>
<gene>
    <name evidence="3" type="ORF">STSU_031430</name>
</gene>
<feature type="transmembrane region" description="Helical" evidence="2">
    <location>
        <begin position="12"/>
        <end position="31"/>
    </location>
</feature>
<keyword evidence="2" id="KW-0472">Membrane</keyword>
<feature type="compositionally biased region" description="Low complexity" evidence="1">
    <location>
        <begin position="35"/>
        <end position="51"/>
    </location>
</feature>
<keyword evidence="4" id="KW-1185">Reference proteome</keyword>
<evidence type="ECO:0000313" key="4">
    <source>
        <dbReference type="Proteomes" id="UP000005940"/>
    </source>
</evidence>
<keyword evidence="2" id="KW-1133">Transmembrane helix</keyword>
<organism evidence="3 4">
    <name type="scientific">Streptomyces tsukubensis (strain DSM 42081 / NBRC 108919 / NRRL 18488 / 9993)</name>
    <dbReference type="NCBI Taxonomy" id="1114943"/>
    <lineage>
        <taxon>Bacteria</taxon>
        <taxon>Bacillati</taxon>
        <taxon>Actinomycetota</taxon>
        <taxon>Actinomycetes</taxon>
        <taxon>Kitasatosporales</taxon>
        <taxon>Streptomycetaceae</taxon>
        <taxon>Streptomyces</taxon>
    </lineage>
</organism>
<feature type="region of interest" description="Disordered" evidence="1">
    <location>
        <begin position="34"/>
        <end position="82"/>
    </location>
</feature>